<reference evidence="1 2" key="1">
    <citation type="journal article" date="2017" name="BMC Genomics">
        <title>Genomic analysis of methanogenic archaea reveals a shift towards energy conservation.</title>
        <authorList>
            <person name="Gilmore S.P."/>
            <person name="Henske J.K."/>
            <person name="Sexton J.A."/>
            <person name="Solomon K.V."/>
            <person name="Seppala S."/>
            <person name="Yoo J.I."/>
            <person name="Huyett L.M."/>
            <person name="Pressman A."/>
            <person name="Cogan J.Z."/>
            <person name="Kivenson V."/>
            <person name="Peng X."/>
            <person name="Tan Y."/>
            <person name="Valentine D.L."/>
            <person name="O'Malley M.A."/>
        </authorList>
    </citation>
    <scope>NUCLEOTIDE SEQUENCE [LARGE SCALE GENOMIC DNA]</scope>
    <source>
        <strain evidence="1 2">MC-15</strain>
    </source>
</reference>
<comment type="caution">
    <text evidence="1">The sequence shown here is derived from an EMBL/GenBank/DDBJ whole genome shotgun (WGS) entry which is preliminary data.</text>
</comment>
<organism evidence="1 2">
    <name type="scientific">Methanosarcina spelaei</name>
    <dbReference type="NCBI Taxonomy" id="1036679"/>
    <lineage>
        <taxon>Archaea</taxon>
        <taxon>Methanobacteriati</taxon>
        <taxon>Methanobacteriota</taxon>
        <taxon>Stenosarchaea group</taxon>
        <taxon>Methanomicrobia</taxon>
        <taxon>Methanosarcinales</taxon>
        <taxon>Methanosarcinaceae</taxon>
        <taxon>Methanosarcina</taxon>
    </lineage>
</organism>
<gene>
    <name evidence="1" type="ORF">ASJ81_05850</name>
</gene>
<proteinExistence type="predicted"/>
<accession>A0A2A2HU40</accession>
<dbReference type="AlphaFoldDB" id="A0A2A2HU40"/>
<dbReference type="RefSeq" id="WP_095644375.1">
    <property type="nucleotide sequence ID" value="NZ_LMVP01000179.1"/>
</dbReference>
<name>A0A2A2HU40_9EURY</name>
<dbReference type="EMBL" id="LMVP01000179">
    <property type="protein sequence ID" value="PAV12793.1"/>
    <property type="molecule type" value="Genomic_DNA"/>
</dbReference>
<keyword evidence="2" id="KW-1185">Reference proteome</keyword>
<dbReference type="Proteomes" id="UP000218164">
    <property type="component" value="Unassembled WGS sequence"/>
</dbReference>
<evidence type="ECO:0000313" key="1">
    <source>
        <dbReference type="EMBL" id="PAV12793.1"/>
    </source>
</evidence>
<evidence type="ECO:0000313" key="2">
    <source>
        <dbReference type="Proteomes" id="UP000218164"/>
    </source>
</evidence>
<protein>
    <submittedName>
        <fullName evidence="1">Uncharacterized protein</fullName>
    </submittedName>
</protein>
<dbReference type="OrthoDB" id="129320at2157"/>
<sequence length="153" mass="18057">MDTSEKYIRMCSLAKEIQQKWVFQSGDFVYNPVFEKVEVLLHLGNNSINYIWLPRQDQLQEICTAFFMQKLRISKSEAFLRFLEWYSGRLRYTFEHGLKNGNGFIDSGEELLLNRAMIMMHWKKWDGENWIKALEVPAPKPQQSSPGNYGIKV</sequence>